<evidence type="ECO:0000256" key="1">
    <source>
        <dbReference type="ARBA" id="ARBA00004533"/>
    </source>
</evidence>
<evidence type="ECO:0000256" key="5">
    <source>
        <dbReference type="ARBA" id="ARBA00023136"/>
    </source>
</evidence>
<evidence type="ECO:0000256" key="4">
    <source>
        <dbReference type="ARBA" id="ARBA00022679"/>
    </source>
</evidence>
<evidence type="ECO:0000313" key="8">
    <source>
        <dbReference type="Proteomes" id="UP000003704"/>
    </source>
</evidence>
<keyword evidence="2" id="KW-1003">Cell membrane</keyword>
<name>I7Z8X7_9GAMM</name>
<evidence type="ECO:0008006" key="9">
    <source>
        <dbReference type="Google" id="ProtNLM"/>
    </source>
</evidence>
<dbReference type="PATRIC" id="fig|1172194.4.peg.3376"/>
<gene>
    <name evidence="7" type="ORF">WQQ_34790</name>
</gene>
<accession>I7Z8X7</accession>
<dbReference type="PIRSF" id="PIRSF026649">
    <property type="entry name" value="MsbB"/>
    <property type="match status" value="1"/>
</dbReference>
<dbReference type="EMBL" id="AKGD01000003">
    <property type="protein sequence ID" value="EIT68284.1"/>
    <property type="molecule type" value="Genomic_DNA"/>
</dbReference>
<evidence type="ECO:0000313" key="7">
    <source>
        <dbReference type="EMBL" id="EIT68284.1"/>
    </source>
</evidence>
<evidence type="ECO:0000256" key="2">
    <source>
        <dbReference type="ARBA" id="ARBA00022475"/>
    </source>
</evidence>
<keyword evidence="8" id="KW-1185">Reference proteome</keyword>
<dbReference type="GO" id="GO:0009247">
    <property type="term" value="P:glycolipid biosynthetic process"/>
    <property type="evidence" value="ECO:0007669"/>
    <property type="project" value="UniProtKB-ARBA"/>
</dbReference>
<dbReference type="STRING" id="1172194.WQQ_34790"/>
<evidence type="ECO:0000256" key="3">
    <source>
        <dbReference type="ARBA" id="ARBA00022519"/>
    </source>
</evidence>
<keyword evidence="4" id="KW-0808">Transferase</keyword>
<dbReference type="CDD" id="cd07984">
    <property type="entry name" value="LPLAT_LABLAT-like"/>
    <property type="match status" value="1"/>
</dbReference>
<dbReference type="AlphaFoldDB" id="I7Z8X7"/>
<keyword evidence="6" id="KW-0012">Acyltransferase</keyword>
<keyword evidence="3" id="KW-0997">Cell inner membrane</keyword>
<sequence>MLNFILRLVARLPLRLVHGLAAIVGWFAWHLGGERKRLSLLNVDLCFPELSAAERRRIVYRSFGHYYKTLSEYPLIYLGDADRLRALTVEIRGQDLLDQALAEGKGVILAAMHLGSFEVSAIPMSERYTMTGLFKPVKYAALSDLALKGRSRFGGQVVPIVKRNGKRAVGSQLLRALKRGEIIYAVPDRDPPRGQGVFAPFFGIEAHSPVLIPKLVQATGARVLICYGERLPKARGFVMHFVEPPAGYDSEDLQRAAAAINAGTEACVRAHPEQYWWGYMRFKRRPDGEISLYRKTARRTAPPTAARDGREAA</sequence>
<evidence type="ECO:0000256" key="6">
    <source>
        <dbReference type="ARBA" id="ARBA00023315"/>
    </source>
</evidence>
<dbReference type="GO" id="GO:0005886">
    <property type="term" value="C:plasma membrane"/>
    <property type="evidence" value="ECO:0007669"/>
    <property type="project" value="UniProtKB-SubCell"/>
</dbReference>
<dbReference type="RefSeq" id="WP_007186418.1">
    <property type="nucleotide sequence ID" value="NZ_AKGD01000003.1"/>
</dbReference>
<dbReference type="PANTHER" id="PTHR30606:SF10">
    <property type="entry name" value="PHOSPHATIDYLINOSITOL MANNOSIDE ACYLTRANSFERASE"/>
    <property type="match status" value="1"/>
</dbReference>
<dbReference type="InterPro" id="IPR004960">
    <property type="entry name" value="LipA_acyltrans"/>
</dbReference>
<comment type="subcellular location">
    <subcellularLocation>
        <location evidence="1">Cell inner membrane</location>
    </subcellularLocation>
</comment>
<dbReference type="Proteomes" id="UP000003704">
    <property type="component" value="Unassembled WGS sequence"/>
</dbReference>
<proteinExistence type="predicted"/>
<dbReference type="PANTHER" id="PTHR30606">
    <property type="entry name" value="LIPID A BIOSYNTHESIS LAUROYL ACYLTRANSFERASE"/>
    <property type="match status" value="1"/>
</dbReference>
<comment type="caution">
    <text evidence="7">The sequence shown here is derived from an EMBL/GenBank/DDBJ whole genome shotgun (WGS) entry which is preliminary data.</text>
</comment>
<dbReference type="GO" id="GO:0016746">
    <property type="term" value="F:acyltransferase activity"/>
    <property type="evidence" value="ECO:0007669"/>
    <property type="project" value="UniProtKB-KW"/>
</dbReference>
<dbReference type="OrthoDB" id="9803456at2"/>
<dbReference type="Pfam" id="PF03279">
    <property type="entry name" value="Lip_A_acyltrans"/>
    <property type="match status" value="1"/>
</dbReference>
<keyword evidence="5" id="KW-0472">Membrane</keyword>
<reference evidence="7 8" key="1">
    <citation type="journal article" date="2012" name="J. Bacteriol.">
        <title>Genome Sequence of n-Alkane-Degrading Hydrocarboniphaga effusa Strain AP103T (ATCC BAA-332T).</title>
        <authorList>
            <person name="Chang H.K."/>
            <person name="Zylstra G.J."/>
            <person name="Chae J.C."/>
        </authorList>
    </citation>
    <scope>NUCLEOTIDE SEQUENCE [LARGE SCALE GENOMIC DNA]</scope>
    <source>
        <strain evidence="7 8">AP103</strain>
    </source>
</reference>
<protein>
    <recommendedName>
        <fullName evidence="9">Lipid A biosynthesis lauroyl acyltransferase</fullName>
    </recommendedName>
</protein>
<organism evidence="7 8">
    <name type="scientific">Hydrocarboniphaga effusa AP103</name>
    <dbReference type="NCBI Taxonomy" id="1172194"/>
    <lineage>
        <taxon>Bacteria</taxon>
        <taxon>Pseudomonadati</taxon>
        <taxon>Pseudomonadota</taxon>
        <taxon>Gammaproteobacteria</taxon>
        <taxon>Nevskiales</taxon>
        <taxon>Nevskiaceae</taxon>
        <taxon>Hydrocarboniphaga</taxon>
    </lineage>
</organism>